<gene>
    <name evidence="1" type="ORF">LIER_15444</name>
</gene>
<evidence type="ECO:0000313" key="2">
    <source>
        <dbReference type="Proteomes" id="UP001454036"/>
    </source>
</evidence>
<comment type="caution">
    <text evidence="1">The sequence shown here is derived from an EMBL/GenBank/DDBJ whole genome shotgun (WGS) entry which is preliminary data.</text>
</comment>
<dbReference type="Proteomes" id="UP001454036">
    <property type="component" value="Unassembled WGS sequence"/>
</dbReference>
<sequence>MCWSVASFVQQLAQRELPLAAVGLPLHSGEESGPPLLGLWPHGDFAAPLLAHSLSLPGECECRDVTPVVIASARQSVELVNKANSDCSSLVGVLGVEPQLFESSGIVS</sequence>
<reference evidence="1 2" key="1">
    <citation type="submission" date="2024-01" db="EMBL/GenBank/DDBJ databases">
        <title>The complete chloroplast genome sequence of Lithospermum erythrorhizon: insights into the phylogenetic relationship among Boraginaceae species and the maternal lineages of purple gromwells.</title>
        <authorList>
            <person name="Okada T."/>
            <person name="Watanabe K."/>
        </authorList>
    </citation>
    <scope>NUCLEOTIDE SEQUENCE [LARGE SCALE GENOMIC DNA]</scope>
</reference>
<accession>A0AAV3Q7J0</accession>
<name>A0AAV3Q7J0_LITER</name>
<dbReference type="EMBL" id="BAABME010003340">
    <property type="protein sequence ID" value="GAA0158403.1"/>
    <property type="molecule type" value="Genomic_DNA"/>
</dbReference>
<protein>
    <submittedName>
        <fullName evidence="1">Uncharacterized protein</fullName>
    </submittedName>
</protein>
<organism evidence="1 2">
    <name type="scientific">Lithospermum erythrorhizon</name>
    <name type="common">Purple gromwell</name>
    <name type="synonym">Lithospermum officinale var. erythrorhizon</name>
    <dbReference type="NCBI Taxonomy" id="34254"/>
    <lineage>
        <taxon>Eukaryota</taxon>
        <taxon>Viridiplantae</taxon>
        <taxon>Streptophyta</taxon>
        <taxon>Embryophyta</taxon>
        <taxon>Tracheophyta</taxon>
        <taxon>Spermatophyta</taxon>
        <taxon>Magnoliopsida</taxon>
        <taxon>eudicotyledons</taxon>
        <taxon>Gunneridae</taxon>
        <taxon>Pentapetalae</taxon>
        <taxon>asterids</taxon>
        <taxon>lamiids</taxon>
        <taxon>Boraginales</taxon>
        <taxon>Boraginaceae</taxon>
        <taxon>Boraginoideae</taxon>
        <taxon>Lithospermeae</taxon>
        <taxon>Lithospermum</taxon>
    </lineage>
</organism>
<proteinExistence type="predicted"/>
<dbReference type="AlphaFoldDB" id="A0AAV3Q7J0"/>
<keyword evidence="2" id="KW-1185">Reference proteome</keyword>
<evidence type="ECO:0000313" key="1">
    <source>
        <dbReference type="EMBL" id="GAA0158403.1"/>
    </source>
</evidence>